<dbReference type="InterPro" id="IPR043504">
    <property type="entry name" value="Peptidase_S1_PA_chymotrypsin"/>
</dbReference>
<protein>
    <submittedName>
        <fullName evidence="3">Tetratricopeptide repeat-containing serine protease family protein</fullName>
    </submittedName>
</protein>
<keyword evidence="3" id="KW-0378">Hydrolase</keyword>
<dbReference type="GO" id="GO:0006508">
    <property type="term" value="P:proteolysis"/>
    <property type="evidence" value="ECO:0007669"/>
    <property type="project" value="UniProtKB-KW"/>
</dbReference>
<evidence type="ECO:0000313" key="4">
    <source>
        <dbReference type="Proteomes" id="UP001271723"/>
    </source>
</evidence>
<dbReference type="SUPFAM" id="SSF52540">
    <property type="entry name" value="P-loop containing nucleoside triphosphate hydrolases"/>
    <property type="match status" value="1"/>
</dbReference>
<dbReference type="InterPro" id="IPR009003">
    <property type="entry name" value="Peptidase_S1_PA"/>
</dbReference>
<keyword evidence="4" id="KW-1185">Reference proteome</keyword>
<dbReference type="Pfam" id="PF13374">
    <property type="entry name" value="TPR_10"/>
    <property type="match status" value="2"/>
</dbReference>
<dbReference type="RefSeq" id="WP_267299672.1">
    <property type="nucleotide sequence ID" value="NZ_JAGJBZ010000002.1"/>
</dbReference>
<evidence type="ECO:0000313" key="3">
    <source>
        <dbReference type="EMBL" id="MDX2911476.1"/>
    </source>
</evidence>
<dbReference type="GO" id="GO:0008233">
    <property type="term" value="F:peptidase activity"/>
    <property type="evidence" value="ECO:0007669"/>
    <property type="project" value="UniProtKB-KW"/>
</dbReference>
<dbReference type="Gene3D" id="2.40.10.10">
    <property type="entry name" value="Trypsin-like serine proteases"/>
    <property type="match status" value="1"/>
</dbReference>
<keyword evidence="3" id="KW-0645">Protease</keyword>
<name>A0ABU4L7K1_9ACTN</name>
<keyword evidence="1" id="KW-0677">Repeat</keyword>
<dbReference type="Proteomes" id="UP001271723">
    <property type="component" value="Unassembled WGS sequence"/>
</dbReference>
<accession>A0ABU4L7K1</accession>
<dbReference type="InterPro" id="IPR027417">
    <property type="entry name" value="P-loop_NTPase"/>
</dbReference>
<dbReference type="SUPFAM" id="SSF48452">
    <property type="entry name" value="TPR-like"/>
    <property type="match status" value="1"/>
</dbReference>
<proteinExistence type="predicted"/>
<reference evidence="3 4" key="1">
    <citation type="journal article" date="2023" name="Microb. Genom.">
        <title>Mesoterricola silvestris gen. nov., sp. nov., Mesoterricola sediminis sp. nov., Geothrix oryzae sp. nov., Geothrix edaphica sp. nov., Geothrix rubra sp. nov., and Geothrix limicola sp. nov., six novel members of Acidobacteriota isolated from soils.</title>
        <authorList>
            <person name="Weisberg A.J."/>
            <person name="Pearce E."/>
            <person name="Kramer C.G."/>
            <person name="Chang J.H."/>
            <person name="Clarke C.R."/>
        </authorList>
    </citation>
    <scope>NUCLEOTIDE SEQUENCE [LARGE SCALE GENOMIC DNA]</scope>
    <source>
        <strain evidence="3 4">NRRL_B-2795</strain>
    </source>
</reference>
<dbReference type="EMBL" id="JARAVY010000008">
    <property type="protein sequence ID" value="MDX2911476.1"/>
    <property type="molecule type" value="Genomic_DNA"/>
</dbReference>
<dbReference type="InterPro" id="IPR011990">
    <property type="entry name" value="TPR-like_helical_dom_sf"/>
</dbReference>
<dbReference type="PANTHER" id="PTHR45641">
    <property type="entry name" value="TETRATRICOPEPTIDE REPEAT PROTEIN (AFU_ORTHOLOGUE AFUA_6G03870)"/>
    <property type="match status" value="1"/>
</dbReference>
<dbReference type="SUPFAM" id="SSF50494">
    <property type="entry name" value="Trypsin-like serine proteases"/>
    <property type="match status" value="1"/>
</dbReference>
<dbReference type="SMART" id="SM00028">
    <property type="entry name" value="TPR"/>
    <property type="match status" value="4"/>
</dbReference>
<evidence type="ECO:0000256" key="2">
    <source>
        <dbReference type="ARBA" id="ARBA00022803"/>
    </source>
</evidence>
<sequence>MSPRVPPVARRVVEVYRSRDGRHRIATGHLLDDRLVLTAGHAVGGAATVSVRLLDDGSVWGCSVVWWRYDSAAGTGIDAALLRIDDDSFREPEGLPPLLWGRLGTGSRCPVEAVGFPAGMRVREEGAPAFRDTAHITGSIAPGSRLKSVRHEIKVDNPVPAVVRAGHTGQGTENVSRWSGMSGAAVTSGGLVVGLVAVDPDRGGPGGALTAVPSAALLADERVTKLLGRPRAYDVGLPSVLQPPPPPARSPVGLLRAEVSPVGFHGREPLMEEFLRWCLDPSPWSPKLLTGPGGQGKTRLAAELVDRIAGLDWNAGFLDVAPDTDLAALGELSAPLLLVVDYAEARHEQLIELLRLFGTSAAKGTGPPVRLLMLARSAGEWWQDLRRESRALREPPPGTVEELGPLADDPATRPEAFRHAVEGLAHALARLPGLPATPPGFRPESVLPPQLSDARFARALELHSTALAALLQHLFPVPDASLTQGMDLLMRHEEAYWPRTTSVHRIGRLHTQTLRQLVVTATLCRARTSDEARRLLERSGILRGETANTVLGAAMWLNELYGGRDGHWVGLVPDLLGEHLVGTTARDFPELLPALAELPDAEHAGHLLRVLCRTGRSFPELDERIVRLVAGRPRPLAPAAVDVLAREGYDTLGRAVDAVLDGPQGRGPLCAELLAAVPHHTVVLAGRAVRMAEQLVAHARAATGAPRDLASALHALAYRLARAGRYAEALQACEEGLRVRGGDTLGAEEDPELMDVLLGYGARLDEAGRTREAVDVGERLLTALGPDNPSDTPEAQGRRATVLHQQALWSYRLGRHDEALALGSASVRLRERLLHRDPRRPPVEMADARLQLALYLQHNGRTTEAAGETARAVAILRGLAEDHPDAYLRRLAEALHNQSRLSAMLREHRAALDLAEEAVAIQRGLLDDDPTPAQLALLARLLGGLSMRLTAVRRLSGALEIAQESVRVRRELAGGRDPRAVGELACALADLTLALRRVGDDEAAVAASEESVLALRDSTGRGGTPADEERARILCVHGLALGSRDPGRAVKVLEEAADAARTGQHTALLRRCLTEIDRIHAGS</sequence>
<organism evidence="3 4">
    <name type="scientific">Streptomyces griseiscabiei</name>
    <dbReference type="NCBI Taxonomy" id="2993540"/>
    <lineage>
        <taxon>Bacteria</taxon>
        <taxon>Bacillati</taxon>
        <taxon>Actinomycetota</taxon>
        <taxon>Actinomycetes</taxon>
        <taxon>Kitasatosporales</taxon>
        <taxon>Streptomycetaceae</taxon>
        <taxon>Streptomyces</taxon>
    </lineage>
</organism>
<dbReference type="PANTHER" id="PTHR45641:SF19">
    <property type="entry name" value="NEPHROCYSTIN-3"/>
    <property type="match status" value="1"/>
</dbReference>
<dbReference type="Gene3D" id="1.25.40.10">
    <property type="entry name" value="Tetratricopeptide repeat domain"/>
    <property type="match status" value="2"/>
</dbReference>
<gene>
    <name evidence="3" type="ORF">PV517_22660</name>
</gene>
<comment type="caution">
    <text evidence="3">The sequence shown here is derived from an EMBL/GenBank/DDBJ whole genome shotgun (WGS) entry which is preliminary data.</text>
</comment>
<evidence type="ECO:0000256" key="1">
    <source>
        <dbReference type="ARBA" id="ARBA00022737"/>
    </source>
</evidence>
<keyword evidence="2" id="KW-0802">TPR repeat</keyword>
<dbReference type="InterPro" id="IPR019734">
    <property type="entry name" value="TPR_rpt"/>
</dbReference>